<accession>A0ABS7G621</accession>
<sequence>MRIEPREEILEIWRSIVAYAVPPGDTVGEWNWDGRLVRNSISDAELLLSILYPASFTTVFRLSRPDETQEDIRAALSGLGDEFEIPRRLVEVLIRHIQEYDGADGPVFSGGSYFLSAAEGTEPTEAQQQMDMTDSCSMSVTLMLSAIAFARDYRTAVRSAETLKRLELLEELASRRLTAAMVGLLRGFVVNIFSPESPEGLALIRTLNQTGDAPRRITDDLYNRLTDVRASFRDVTAGFTSDTEELDNRNRLFEVGWTWGIAQDAPEVENVPSLTAQRKGVAHAAPILYFTINALDGIADLFSTRTARLSLLNEEQQRLAAALRLRWEITQRYWAVIATYGEGKWPLEDQPWRTNDRRVSDHFTLLVSSIVLSALENRPANDPPTRDDLGRVLRVLREAGQRGRVTRRAEDDAVAVGLHRPGTLIPLPSSDDLGGPLLAWELSDYSALLYKCALRLSSLVQNQELRDDAVAFADEVWAHLDGRRMESKLGGGLWDDPGQVYPMLGGTEDRPSWYYTERIVECLVAAANHIGTVVAPSSDLLRRARELLGEAERRFDQELLGTPVGVTGDLRAELDRVRSRLNRCREIVSASPGTSMGLSMSALEALDKLEVARRRADRGAG</sequence>
<name>A0ABS7G621_9ACTN</name>
<comment type="caution">
    <text evidence="1">The sequence shown here is derived from an EMBL/GenBank/DDBJ whole genome shotgun (WGS) entry which is preliminary data.</text>
</comment>
<evidence type="ECO:0000313" key="1">
    <source>
        <dbReference type="EMBL" id="MBW8487680.1"/>
    </source>
</evidence>
<gene>
    <name evidence="1" type="ORF">K1Y72_35375</name>
</gene>
<organism evidence="1 2">
    <name type="scientific">Actinomadura parmotrematis</name>
    <dbReference type="NCBI Taxonomy" id="2864039"/>
    <lineage>
        <taxon>Bacteria</taxon>
        <taxon>Bacillati</taxon>
        <taxon>Actinomycetota</taxon>
        <taxon>Actinomycetes</taxon>
        <taxon>Streptosporangiales</taxon>
        <taxon>Thermomonosporaceae</taxon>
        <taxon>Actinomadura</taxon>
    </lineage>
</organism>
<reference evidence="1 2" key="1">
    <citation type="submission" date="2021-07" db="EMBL/GenBank/DDBJ databases">
        <title>Actinomadura sp. PM05-2 isolated from lichen.</title>
        <authorList>
            <person name="Somphong A."/>
            <person name="Phongsopitanun W."/>
            <person name="Tanasupawat S."/>
            <person name="Peongsungnone V."/>
        </authorList>
    </citation>
    <scope>NUCLEOTIDE SEQUENCE [LARGE SCALE GENOMIC DNA]</scope>
    <source>
        <strain evidence="1 2">PM05-2</strain>
    </source>
</reference>
<protein>
    <submittedName>
        <fullName evidence="1">Uncharacterized protein</fullName>
    </submittedName>
</protein>
<proteinExistence type="predicted"/>
<dbReference type="EMBL" id="JAIBOA010000039">
    <property type="protein sequence ID" value="MBW8487680.1"/>
    <property type="molecule type" value="Genomic_DNA"/>
</dbReference>
<dbReference type="Proteomes" id="UP000774570">
    <property type="component" value="Unassembled WGS sequence"/>
</dbReference>
<evidence type="ECO:0000313" key="2">
    <source>
        <dbReference type="Proteomes" id="UP000774570"/>
    </source>
</evidence>
<dbReference type="InterPro" id="IPR049777">
    <property type="entry name" value="SCO2524-like"/>
</dbReference>
<dbReference type="NCBIfam" id="NF040567">
    <property type="entry name" value="SCO2524_fam"/>
    <property type="match status" value="1"/>
</dbReference>
<dbReference type="RefSeq" id="WP_220170916.1">
    <property type="nucleotide sequence ID" value="NZ_JAIBOA010000039.1"/>
</dbReference>
<keyword evidence="2" id="KW-1185">Reference proteome</keyword>